<comment type="similarity">
    <text evidence="1">Belongs to the ClpA/ClpB family. Torsin subfamily.</text>
</comment>
<dbReference type="PANTHER" id="PTHR10760">
    <property type="entry name" value="TORSIN"/>
    <property type="match status" value="1"/>
</dbReference>
<dbReference type="Pfam" id="PF06309">
    <property type="entry name" value="Torsin"/>
    <property type="match status" value="1"/>
</dbReference>
<evidence type="ECO:0000259" key="3">
    <source>
        <dbReference type="Pfam" id="PF21376"/>
    </source>
</evidence>
<accession>A0AAV3A340</accession>
<keyword evidence="5" id="KW-1185">Reference proteome</keyword>
<organism evidence="4 5">
    <name type="scientific">Pyxicephalus adspersus</name>
    <name type="common">African bullfrog</name>
    <dbReference type="NCBI Taxonomy" id="30357"/>
    <lineage>
        <taxon>Eukaryota</taxon>
        <taxon>Metazoa</taxon>
        <taxon>Chordata</taxon>
        <taxon>Craniata</taxon>
        <taxon>Vertebrata</taxon>
        <taxon>Euteleostomi</taxon>
        <taxon>Amphibia</taxon>
        <taxon>Batrachia</taxon>
        <taxon>Anura</taxon>
        <taxon>Neobatrachia</taxon>
        <taxon>Ranoidea</taxon>
        <taxon>Pyxicephalidae</taxon>
        <taxon>Pyxicephalinae</taxon>
        <taxon>Pyxicephalus</taxon>
    </lineage>
</organism>
<dbReference type="GO" id="GO:0005788">
    <property type="term" value="C:endoplasmic reticulum lumen"/>
    <property type="evidence" value="ECO:0007669"/>
    <property type="project" value="TreeGrafter"/>
</dbReference>
<dbReference type="Proteomes" id="UP001181693">
    <property type="component" value="Unassembled WGS sequence"/>
</dbReference>
<sequence>MAAIHKATILLLLLISSSLVHCNEHGLAQQTDFNEDGGEKDSIWFSNAAEMKDFAQLSWEYVHELQCWLWPEECEDIKREHADWSWNSIGWDSLNVLSDLYSRVTSFTDLTQGSVINNLTGLQWDLEQRMHGQHLAVKQIISSMKKFLQEDESKKSRVLSFHGWTGTGKNLAVRIIAENLYLNGLRNRCTKVFIPQLHFPHLSNMEAYKVQLEKQIREISSRCTQPLFVFDEADKLPAGLLEPLLPLLVDDHQAHSILIFLSGVGSSTINEVTLNFWRAGQHREVITLDDFDRPLKTAVDRHEDQLLPWHLLKEGLIDDFVPFLPLERSHVKMCARDVFIARGLPYTESSLERILQELVFVPKNERVFSAHGCKHVAQRIHFMKP</sequence>
<keyword evidence="2" id="KW-0732">Signal</keyword>
<dbReference type="GO" id="GO:0005524">
    <property type="term" value="F:ATP binding"/>
    <property type="evidence" value="ECO:0007669"/>
    <property type="project" value="InterPro"/>
</dbReference>
<protein>
    <recommendedName>
        <fullName evidence="3">Torsin-1A C-terminal domain-containing protein</fullName>
    </recommendedName>
</protein>
<dbReference type="InterPro" id="IPR049337">
    <property type="entry name" value="TOR1A_C"/>
</dbReference>
<feature type="chain" id="PRO_5043607063" description="Torsin-1A C-terminal domain-containing protein" evidence="2">
    <location>
        <begin position="23"/>
        <end position="385"/>
    </location>
</feature>
<dbReference type="GO" id="GO:0016887">
    <property type="term" value="F:ATP hydrolysis activity"/>
    <property type="evidence" value="ECO:0007669"/>
    <property type="project" value="InterPro"/>
</dbReference>
<dbReference type="PANTHER" id="PTHR10760:SF3">
    <property type="entry name" value="TORSIN-3A"/>
    <property type="match status" value="1"/>
</dbReference>
<reference evidence="4" key="1">
    <citation type="thesis" date="2020" institute="ProQuest LLC" country="789 East Eisenhower Parkway, Ann Arbor, MI, USA">
        <title>Comparative Genomics and Chromosome Evolution.</title>
        <authorList>
            <person name="Mudd A.B."/>
        </authorList>
    </citation>
    <scope>NUCLEOTIDE SEQUENCE</scope>
    <source>
        <strain evidence="4">1538</strain>
        <tissue evidence="4">Blood</tissue>
    </source>
</reference>
<dbReference type="SUPFAM" id="SSF52540">
    <property type="entry name" value="P-loop containing nucleoside triphosphate hydrolases"/>
    <property type="match status" value="1"/>
</dbReference>
<dbReference type="Gene3D" id="3.40.50.300">
    <property type="entry name" value="P-loop containing nucleotide triphosphate hydrolases"/>
    <property type="match status" value="1"/>
</dbReference>
<proteinExistence type="inferred from homology"/>
<dbReference type="Pfam" id="PF21376">
    <property type="entry name" value="TOR1A_C"/>
    <property type="match status" value="1"/>
</dbReference>
<feature type="domain" description="Torsin-1A C-terminal" evidence="3">
    <location>
        <begin position="326"/>
        <end position="382"/>
    </location>
</feature>
<dbReference type="GO" id="GO:0005635">
    <property type="term" value="C:nuclear envelope"/>
    <property type="evidence" value="ECO:0007669"/>
    <property type="project" value="TreeGrafter"/>
</dbReference>
<dbReference type="InterPro" id="IPR027417">
    <property type="entry name" value="P-loop_NTPase"/>
</dbReference>
<comment type="caution">
    <text evidence="4">The sequence shown here is derived from an EMBL/GenBank/DDBJ whole genome shotgun (WGS) entry which is preliminary data.</text>
</comment>
<evidence type="ECO:0000313" key="4">
    <source>
        <dbReference type="EMBL" id="DBA18000.1"/>
    </source>
</evidence>
<evidence type="ECO:0000256" key="2">
    <source>
        <dbReference type="SAM" id="SignalP"/>
    </source>
</evidence>
<evidence type="ECO:0000256" key="1">
    <source>
        <dbReference type="ARBA" id="ARBA00006235"/>
    </source>
</evidence>
<dbReference type="AlphaFoldDB" id="A0AAV3A340"/>
<gene>
    <name evidence="4" type="ORF">GDO54_016301</name>
</gene>
<dbReference type="EMBL" id="DYDO01000009">
    <property type="protein sequence ID" value="DBA18000.1"/>
    <property type="molecule type" value="Genomic_DNA"/>
</dbReference>
<name>A0AAV3A340_PYXAD</name>
<feature type="signal peptide" evidence="2">
    <location>
        <begin position="1"/>
        <end position="22"/>
    </location>
</feature>
<evidence type="ECO:0000313" key="5">
    <source>
        <dbReference type="Proteomes" id="UP001181693"/>
    </source>
</evidence>
<dbReference type="InterPro" id="IPR010448">
    <property type="entry name" value="Torsin"/>
</dbReference>